<gene>
    <name evidence="1" type="ORF">AOQ84DRAFT_224897</name>
</gene>
<keyword evidence="2" id="KW-1185">Reference proteome</keyword>
<proteinExistence type="predicted"/>
<dbReference type="Proteomes" id="UP000250140">
    <property type="component" value="Unassembled WGS sequence"/>
</dbReference>
<evidence type="ECO:0000313" key="1">
    <source>
        <dbReference type="EMBL" id="OCL05409.1"/>
    </source>
</evidence>
<accession>A0A8E2EV37</accession>
<reference evidence="1 2" key="1">
    <citation type="journal article" date="2016" name="Nat. Commun.">
        <title>Ectomycorrhizal ecology is imprinted in the genome of the dominant symbiotic fungus Cenococcum geophilum.</title>
        <authorList>
            <consortium name="DOE Joint Genome Institute"/>
            <person name="Peter M."/>
            <person name="Kohler A."/>
            <person name="Ohm R.A."/>
            <person name="Kuo A."/>
            <person name="Krutzmann J."/>
            <person name="Morin E."/>
            <person name="Arend M."/>
            <person name="Barry K.W."/>
            <person name="Binder M."/>
            <person name="Choi C."/>
            <person name="Clum A."/>
            <person name="Copeland A."/>
            <person name="Grisel N."/>
            <person name="Haridas S."/>
            <person name="Kipfer T."/>
            <person name="LaButti K."/>
            <person name="Lindquist E."/>
            <person name="Lipzen A."/>
            <person name="Maire R."/>
            <person name="Meier B."/>
            <person name="Mihaltcheva S."/>
            <person name="Molinier V."/>
            <person name="Murat C."/>
            <person name="Poggeler S."/>
            <person name="Quandt C.A."/>
            <person name="Sperisen C."/>
            <person name="Tritt A."/>
            <person name="Tisserant E."/>
            <person name="Crous P.W."/>
            <person name="Henrissat B."/>
            <person name="Nehls U."/>
            <person name="Egli S."/>
            <person name="Spatafora J.W."/>
            <person name="Grigoriev I.V."/>
            <person name="Martin F.M."/>
        </authorList>
    </citation>
    <scope>NUCLEOTIDE SEQUENCE [LARGE SCALE GENOMIC DNA]</scope>
    <source>
        <strain evidence="1 2">CBS 207.34</strain>
    </source>
</reference>
<evidence type="ECO:0000313" key="2">
    <source>
        <dbReference type="Proteomes" id="UP000250140"/>
    </source>
</evidence>
<dbReference type="AlphaFoldDB" id="A0A8E2EV37"/>
<dbReference type="EMBL" id="KV750293">
    <property type="protein sequence ID" value="OCL05409.1"/>
    <property type="molecule type" value="Genomic_DNA"/>
</dbReference>
<organism evidence="1 2">
    <name type="scientific">Glonium stellatum</name>
    <dbReference type="NCBI Taxonomy" id="574774"/>
    <lineage>
        <taxon>Eukaryota</taxon>
        <taxon>Fungi</taxon>
        <taxon>Dikarya</taxon>
        <taxon>Ascomycota</taxon>
        <taxon>Pezizomycotina</taxon>
        <taxon>Dothideomycetes</taxon>
        <taxon>Pleosporomycetidae</taxon>
        <taxon>Gloniales</taxon>
        <taxon>Gloniaceae</taxon>
        <taxon>Glonium</taxon>
    </lineage>
</organism>
<sequence length="250" mass="28331">MRLRRERGFQNFTFACKICRGQGTLPLPVTIWPTTTIVFYATCYRKFVTSAELTLLAKNLETLLDAIILQSRQFRGDSSLEDTKLGMALCLASSLAMIHFKYLRFLANSFQKFVDIGSEMIAGSEAKFSTSTDLMVRLQMSSFYQIKAEVLLSAGREKEAKEAWDIMLDLGFRVLGPEITTEAMEKVGALYGNKNTSSSIRTKLTTWYEHLKGSWDLLKACSRGEKITKVDWPNKVLEARVVHNCLLRGR</sequence>
<protein>
    <submittedName>
        <fullName evidence="1">Uncharacterized protein</fullName>
    </submittedName>
</protein>
<name>A0A8E2EV37_9PEZI</name>